<feature type="compositionally biased region" description="Polar residues" evidence="1">
    <location>
        <begin position="140"/>
        <end position="149"/>
    </location>
</feature>
<protein>
    <submittedName>
        <fullName evidence="2">Uncharacterized protein</fullName>
    </submittedName>
</protein>
<feature type="compositionally biased region" description="Basic and acidic residues" evidence="1">
    <location>
        <begin position="110"/>
        <end position="134"/>
    </location>
</feature>
<feature type="region of interest" description="Disordered" evidence="1">
    <location>
        <begin position="92"/>
        <end position="159"/>
    </location>
</feature>
<sequence length="230" mass="24513">MRPAKRPRPSPKPSDDKARPPSTGTPAGSSKAKAAVKAQLLNTLFKIITKLGRRKQADKTVSTHLIKASTSILQVALHGSISYSNVRLAATHRPRTPDSVASAGKAARAASEEVTNREATSREVTSKEVTRDKAAGATPSRESQPQGRPTPSPIRHAGGKAAARLDYTLNAATISRPRAAATTDAVVAHMSNAYAATYANHKLAPSRQDWHAIIDLVFLRVFNASCKARL</sequence>
<evidence type="ECO:0000313" key="3">
    <source>
        <dbReference type="Proteomes" id="UP000027238"/>
    </source>
</evidence>
<dbReference type="HOGENOM" id="CLU_1204695_0_0_1"/>
<evidence type="ECO:0000313" key="2">
    <source>
        <dbReference type="EMBL" id="KDN68467.1"/>
    </source>
</evidence>
<proteinExistence type="predicted"/>
<organism evidence="2 3">
    <name type="scientific">Colletotrichum sublineola</name>
    <name type="common">Sorghum anthracnose fungus</name>
    <dbReference type="NCBI Taxonomy" id="1173701"/>
    <lineage>
        <taxon>Eukaryota</taxon>
        <taxon>Fungi</taxon>
        <taxon>Dikarya</taxon>
        <taxon>Ascomycota</taxon>
        <taxon>Pezizomycotina</taxon>
        <taxon>Sordariomycetes</taxon>
        <taxon>Hypocreomycetidae</taxon>
        <taxon>Glomerellales</taxon>
        <taxon>Glomerellaceae</taxon>
        <taxon>Colletotrichum</taxon>
        <taxon>Colletotrichum graminicola species complex</taxon>
    </lineage>
</organism>
<feature type="region of interest" description="Disordered" evidence="1">
    <location>
        <begin position="1"/>
        <end position="32"/>
    </location>
</feature>
<evidence type="ECO:0000256" key="1">
    <source>
        <dbReference type="SAM" id="MobiDB-lite"/>
    </source>
</evidence>
<feature type="compositionally biased region" description="Low complexity" evidence="1">
    <location>
        <begin position="99"/>
        <end position="109"/>
    </location>
</feature>
<comment type="caution">
    <text evidence="2">The sequence shown here is derived from an EMBL/GenBank/DDBJ whole genome shotgun (WGS) entry which is preliminary data.</text>
</comment>
<gene>
    <name evidence="2" type="ORF">CSUB01_12304</name>
</gene>
<name>A0A066XHP7_COLSU</name>
<dbReference type="EMBL" id="JMSE01000664">
    <property type="protein sequence ID" value="KDN68467.1"/>
    <property type="molecule type" value="Genomic_DNA"/>
</dbReference>
<accession>A0A066XHP7</accession>
<dbReference type="Proteomes" id="UP000027238">
    <property type="component" value="Unassembled WGS sequence"/>
</dbReference>
<reference evidence="3" key="1">
    <citation type="journal article" date="2014" name="Genome Announc.">
        <title>Draft genome sequence of Colletotrichum sublineola, a destructive pathogen of cultivated sorghum.</title>
        <authorList>
            <person name="Baroncelli R."/>
            <person name="Sanz-Martin J.M."/>
            <person name="Rech G.E."/>
            <person name="Sukno S.A."/>
            <person name="Thon M.R."/>
        </authorList>
    </citation>
    <scope>NUCLEOTIDE SEQUENCE [LARGE SCALE GENOMIC DNA]</scope>
    <source>
        <strain evidence="3">TX430BB</strain>
    </source>
</reference>
<dbReference type="AlphaFoldDB" id="A0A066XHP7"/>
<keyword evidence="3" id="KW-1185">Reference proteome</keyword>